<feature type="region of interest" description="Disordered" evidence="1">
    <location>
        <begin position="1"/>
        <end position="29"/>
    </location>
</feature>
<evidence type="ECO:0000313" key="3">
    <source>
        <dbReference type="Proteomes" id="UP000640786"/>
    </source>
</evidence>
<dbReference type="RefSeq" id="WP_144535559.1">
    <property type="nucleotide sequence ID" value="NZ_JACSQO010000002.1"/>
</dbReference>
<comment type="caution">
    <text evidence="2">The sequence shown here is derived from an EMBL/GenBank/DDBJ whole genome shotgun (WGS) entry which is preliminary data.</text>
</comment>
<evidence type="ECO:0000256" key="1">
    <source>
        <dbReference type="SAM" id="MobiDB-lite"/>
    </source>
</evidence>
<sequence length="110" mass="12546">MKNESHRGRRGGRCEEGNEQDGKHDLRRGAKTFRRGRALAFYEMMNTKSTSLKKQLETPELQSINPVLVGELKAVEMLMDEFAQLFELVEVEESQASESGIESQDLETKQ</sequence>
<keyword evidence="3" id="KW-1185">Reference proteome</keyword>
<gene>
    <name evidence="2" type="ORF">H9650_05930</name>
</gene>
<proteinExistence type="predicted"/>
<dbReference type="Proteomes" id="UP000640786">
    <property type="component" value="Unassembled WGS sequence"/>
</dbReference>
<protein>
    <submittedName>
        <fullName evidence="2">Uncharacterized protein</fullName>
    </submittedName>
</protein>
<name>A0ABR8R790_9BACI</name>
<dbReference type="EMBL" id="JACSQO010000002">
    <property type="protein sequence ID" value="MBD7943653.1"/>
    <property type="molecule type" value="Genomic_DNA"/>
</dbReference>
<reference evidence="2 3" key="1">
    <citation type="submission" date="2020-08" db="EMBL/GenBank/DDBJ databases">
        <title>A Genomic Blueprint of the Chicken Gut Microbiome.</title>
        <authorList>
            <person name="Gilroy R."/>
            <person name="Ravi A."/>
            <person name="Getino M."/>
            <person name="Pursley I."/>
            <person name="Horton D.L."/>
            <person name="Alikhan N.-F."/>
            <person name="Baker D."/>
            <person name="Gharbi K."/>
            <person name="Hall N."/>
            <person name="Watson M."/>
            <person name="Adriaenssens E.M."/>
            <person name="Foster-Nyarko E."/>
            <person name="Jarju S."/>
            <person name="Secka A."/>
            <person name="Antonio M."/>
            <person name="Oren A."/>
            <person name="Chaudhuri R."/>
            <person name="La Ragione R.M."/>
            <person name="Hildebrand F."/>
            <person name="Pallen M.J."/>
        </authorList>
    </citation>
    <scope>NUCLEOTIDE SEQUENCE [LARGE SCALE GENOMIC DNA]</scope>
    <source>
        <strain evidence="2 3">Sa2BUA9</strain>
    </source>
</reference>
<accession>A0ABR8R790</accession>
<feature type="compositionally biased region" description="Basic and acidic residues" evidence="1">
    <location>
        <begin position="1"/>
        <end position="28"/>
    </location>
</feature>
<evidence type="ECO:0000313" key="2">
    <source>
        <dbReference type="EMBL" id="MBD7943653.1"/>
    </source>
</evidence>
<organism evidence="2 3">
    <name type="scientific">Psychrobacillus faecigallinarum</name>
    <dbReference type="NCBI Taxonomy" id="2762235"/>
    <lineage>
        <taxon>Bacteria</taxon>
        <taxon>Bacillati</taxon>
        <taxon>Bacillota</taxon>
        <taxon>Bacilli</taxon>
        <taxon>Bacillales</taxon>
        <taxon>Bacillaceae</taxon>
        <taxon>Psychrobacillus</taxon>
    </lineage>
</organism>